<comment type="cofactor">
    <cofactor evidence="1">
        <name>FAD</name>
        <dbReference type="ChEBI" id="CHEBI:57692"/>
    </cofactor>
</comment>
<dbReference type="SUPFAM" id="SSF51905">
    <property type="entry name" value="FAD/NAD(P)-binding domain"/>
    <property type="match status" value="1"/>
</dbReference>
<dbReference type="InterPro" id="IPR050775">
    <property type="entry name" value="FAD-binding_Monooxygenases"/>
</dbReference>
<protein>
    <recommendedName>
        <fullName evidence="9">L-ornithine N(5)-oxygenase</fullName>
    </recommendedName>
</protein>
<comment type="caution">
    <text evidence="7">The sequence shown here is derived from an EMBL/GenBank/DDBJ whole genome shotgun (WGS) entry which is preliminary data.</text>
</comment>
<evidence type="ECO:0000313" key="8">
    <source>
        <dbReference type="Proteomes" id="UP001521222"/>
    </source>
</evidence>
<accession>A0ABR3R4S2</accession>
<evidence type="ECO:0000256" key="3">
    <source>
        <dbReference type="ARBA" id="ARBA00022630"/>
    </source>
</evidence>
<keyword evidence="4" id="KW-0274">FAD</keyword>
<dbReference type="PANTHER" id="PTHR43098:SF2">
    <property type="entry name" value="FAD-BINDING MONOOXYGENASE AUSB-RELATED"/>
    <property type="match status" value="1"/>
</dbReference>
<reference evidence="7 8" key="1">
    <citation type="submission" date="2024-02" db="EMBL/GenBank/DDBJ databases">
        <title>De novo assembly and annotation of 12 fungi associated with fruit tree decline syndrome in Ontario, Canada.</title>
        <authorList>
            <person name="Sulman M."/>
            <person name="Ellouze W."/>
            <person name="Ilyukhin E."/>
        </authorList>
    </citation>
    <scope>NUCLEOTIDE SEQUENCE [LARGE SCALE GENOMIC DNA]</scope>
    <source>
        <strain evidence="7 8">M97-236</strain>
    </source>
</reference>
<evidence type="ECO:0000313" key="7">
    <source>
        <dbReference type="EMBL" id="KAL1599449.1"/>
    </source>
</evidence>
<sequence>MATAPHDPVSQVDPIRLQEVRQRYAKEANKRLRSEGAAQFLPLNEAIEDRLHSLLDDPWADHSRLNARLSPIRDQQIIPFFVLGAGYGGLLYAVNLIESGASTPEGIRIVDAAGGFGGTWYWHRYPGLHCDLESYCYLPLLEETGYIPTQKYAPAAEIRRHAERIAKRWKLEDKTLFRSDVQRVEWDDIDELWTISLVERRGPGVETISRKVKAQTVYLAAGVLTKPQVPKIPGLLSYKGEIFHTSRFDYEVTGGSQEDQTLTKLRDKRVAIIGTAATAVGAIPTLARHAKELYVVQRTPAYVKPRNQQTTNPEEFKRTIASQKGWQFERQINLNRHMTNAVLLGQANLVNDGWTDMPAYSAVMGSPAHGIVDPSPEEVERRATWFHALDLPHMESVRKRVGDIVEDPTTAENLKPWYPSWCKRPTFSDEYLQVFNEPHVHLVDTDGKGPSHATERGLVVAEKEYPVDVLIFSTGYSVAGGRNGGSPAERVGIEVLGRNGVSMNKKWRENGAATLHGYATNGFPNLFFSGTSQGTVTGNNVFMLGLIARHVTHWISRAQKRVGASRRAIIEVTREAEEAHSQEVVKRAPFFSSLAGCTPGYFNGHGQAISEAPAEKRKQVRGVAWAEGTTSFLEYIGKWEDEGSLRGLEIASKPKASTRALSKL</sequence>
<evidence type="ECO:0000256" key="5">
    <source>
        <dbReference type="ARBA" id="ARBA00022857"/>
    </source>
</evidence>
<name>A0ABR3R4S2_9PLEO</name>
<evidence type="ECO:0000256" key="1">
    <source>
        <dbReference type="ARBA" id="ARBA00001974"/>
    </source>
</evidence>
<dbReference type="Gene3D" id="3.50.50.60">
    <property type="entry name" value="FAD/NAD(P)-binding domain"/>
    <property type="match status" value="3"/>
</dbReference>
<dbReference type="InterPro" id="IPR036188">
    <property type="entry name" value="FAD/NAD-bd_sf"/>
</dbReference>
<dbReference type="EMBL" id="JAKIXB020000020">
    <property type="protein sequence ID" value="KAL1599449.1"/>
    <property type="molecule type" value="Genomic_DNA"/>
</dbReference>
<comment type="similarity">
    <text evidence="2">Belongs to the FAD-binding monooxygenase family.</text>
</comment>
<keyword evidence="6" id="KW-0560">Oxidoreductase</keyword>
<keyword evidence="5" id="KW-0521">NADP</keyword>
<evidence type="ECO:0000256" key="4">
    <source>
        <dbReference type="ARBA" id="ARBA00022827"/>
    </source>
</evidence>
<proteinExistence type="inferred from homology"/>
<evidence type="ECO:0000256" key="2">
    <source>
        <dbReference type="ARBA" id="ARBA00010139"/>
    </source>
</evidence>
<organism evidence="7 8">
    <name type="scientific">Nothophoma quercina</name>
    <dbReference type="NCBI Taxonomy" id="749835"/>
    <lineage>
        <taxon>Eukaryota</taxon>
        <taxon>Fungi</taxon>
        <taxon>Dikarya</taxon>
        <taxon>Ascomycota</taxon>
        <taxon>Pezizomycotina</taxon>
        <taxon>Dothideomycetes</taxon>
        <taxon>Pleosporomycetidae</taxon>
        <taxon>Pleosporales</taxon>
        <taxon>Pleosporineae</taxon>
        <taxon>Didymellaceae</taxon>
        <taxon>Nothophoma</taxon>
    </lineage>
</organism>
<keyword evidence="3" id="KW-0285">Flavoprotein</keyword>
<gene>
    <name evidence="7" type="ORF">SLS59_006467</name>
</gene>
<evidence type="ECO:0000256" key="6">
    <source>
        <dbReference type="ARBA" id="ARBA00023002"/>
    </source>
</evidence>
<evidence type="ECO:0008006" key="9">
    <source>
        <dbReference type="Google" id="ProtNLM"/>
    </source>
</evidence>
<dbReference type="Proteomes" id="UP001521222">
    <property type="component" value="Unassembled WGS sequence"/>
</dbReference>
<keyword evidence="8" id="KW-1185">Reference proteome</keyword>
<dbReference type="PANTHER" id="PTHR43098">
    <property type="entry name" value="L-ORNITHINE N(5)-MONOOXYGENASE-RELATED"/>
    <property type="match status" value="1"/>
</dbReference>